<evidence type="ECO:0000313" key="3">
    <source>
        <dbReference type="Proteomes" id="UP001384579"/>
    </source>
</evidence>
<dbReference type="RefSeq" id="WP_422757561.1">
    <property type="nucleotide sequence ID" value="NZ_JBBLXS010000353.1"/>
</dbReference>
<sequence>NFRPCLEILQSLTDTIRGTVEIRKAESDRTFQTAVGILGVGLSTGGTVASVASATANFKTEIAQYPKLNFAINMVPIFSPGSELRLILGSGILSALAASLVTAIIIGVWLRIFRR</sequence>
<dbReference type="EMBL" id="JBBLXS010000353">
    <property type="protein sequence ID" value="MEK0187404.1"/>
    <property type="molecule type" value="Genomic_DNA"/>
</dbReference>
<reference evidence="2 3" key="1">
    <citation type="journal article" date="2020" name="Harmful Algae">
        <title>Molecular and morphological characterization of a novel dihydroanatoxin-a producing Microcoleus species (cyanobacteria) from the Russian River, California, USA.</title>
        <authorList>
            <person name="Conklin K.Y."/>
            <person name="Stancheva R."/>
            <person name="Otten T.G."/>
            <person name="Fadness R."/>
            <person name="Boyer G.L."/>
            <person name="Read B."/>
            <person name="Zhang X."/>
            <person name="Sheath R.G."/>
        </authorList>
    </citation>
    <scope>NUCLEOTIDE SEQUENCE [LARGE SCALE GENOMIC DNA]</scope>
    <source>
        <strain evidence="2 3">PTRS2</strain>
    </source>
</reference>
<feature type="transmembrane region" description="Helical" evidence="1">
    <location>
        <begin position="86"/>
        <end position="110"/>
    </location>
</feature>
<comment type="caution">
    <text evidence="2">The sequence shown here is derived from an EMBL/GenBank/DDBJ whole genome shotgun (WGS) entry which is preliminary data.</text>
</comment>
<dbReference type="Proteomes" id="UP001384579">
    <property type="component" value="Unassembled WGS sequence"/>
</dbReference>
<evidence type="ECO:0000313" key="2">
    <source>
        <dbReference type="EMBL" id="MEK0187404.1"/>
    </source>
</evidence>
<keyword evidence="1" id="KW-0472">Membrane</keyword>
<organism evidence="2 3">
    <name type="scientific">Microcoleus anatoxicus PTRS2</name>
    <dbReference type="NCBI Taxonomy" id="2705321"/>
    <lineage>
        <taxon>Bacteria</taxon>
        <taxon>Bacillati</taxon>
        <taxon>Cyanobacteriota</taxon>
        <taxon>Cyanophyceae</taxon>
        <taxon>Oscillatoriophycideae</taxon>
        <taxon>Oscillatoriales</taxon>
        <taxon>Microcoleaceae</taxon>
        <taxon>Microcoleus</taxon>
        <taxon>Microcoleus anatoxicus</taxon>
    </lineage>
</organism>
<keyword evidence="1" id="KW-1133">Transmembrane helix</keyword>
<accession>A0ABU8YSQ4</accession>
<name>A0ABU8YSQ4_9CYAN</name>
<feature type="non-terminal residue" evidence="2">
    <location>
        <position position="1"/>
    </location>
</feature>
<protein>
    <submittedName>
        <fullName evidence="2">Uncharacterized protein</fullName>
    </submittedName>
</protein>
<keyword evidence="3" id="KW-1185">Reference proteome</keyword>
<proteinExistence type="predicted"/>
<keyword evidence="1" id="KW-0812">Transmembrane</keyword>
<gene>
    <name evidence="2" type="ORF">WMG39_21485</name>
</gene>
<evidence type="ECO:0000256" key="1">
    <source>
        <dbReference type="SAM" id="Phobius"/>
    </source>
</evidence>